<sequence>MFGGASNEERGMGLVSLKGGRLSGAAFLGVRPLACLLAALVEAGCCQEFTKCFSEVLTHTERVDCRLYRASAKELAALARRAISQLNPVLKPHTALAKEILLWFLRHRGEVVLGWRFRVSEASRDVAVLVVRNGKGDISDALGEGVKV</sequence>
<name>A0A1W1VTC5_9FIRM</name>
<accession>A0A1W1VTC5</accession>
<evidence type="ECO:0000313" key="1">
    <source>
        <dbReference type="EMBL" id="SMB96608.1"/>
    </source>
</evidence>
<proteinExistence type="predicted"/>
<evidence type="ECO:0000313" key="2">
    <source>
        <dbReference type="Proteomes" id="UP000192569"/>
    </source>
</evidence>
<dbReference type="STRING" id="698762.SAMN00808754_1555"/>
<reference evidence="1 2" key="1">
    <citation type="submission" date="2017-04" db="EMBL/GenBank/DDBJ databases">
        <authorList>
            <person name="Afonso C.L."/>
            <person name="Miller P.J."/>
            <person name="Scott M.A."/>
            <person name="Spackman E."/>
            <person name="Goraichik I."/>
            <person name="Dimitrov K.M."/>
            <person name="Suarez D.L."/>
            <person name="Swayne D.E."/>
        </authorList>
    </citation>
    <scope>NUCLEOTIDE SEQUENCE [LARGE SCALE GENOMIC DNA]</scope>
    <source>
        <strain evidence="1 2">ToBE</strain>
    </source>
</reference>
<gene>
    <name evidence="1" type="ORF">SAMN00808754_1555</name>
</gene>
<dbReference type="RefSeq" id="WP_157109855.1">
    <property type="nucleotide sequence ID" value="NZ_LT838272.1"/>
</dbReference>
<dbReference type="AlphaFoldDB" id="A0A1W1VTC5"/>
<protein>
    <submittedName>
        <fullName evidence="1">Uncharacterized protein</fullName>
    </submittedName>
</protein>
<dbReference type="EMBL" id="LT838272">
    <property type="protein sequence ID" value="SMB96608.1"/>
    <property type="molecule type" value="Genomic_DNA"/>
</dbReference>
<organism evidence="1 2">
    <name type="scientific">Thermanaeromonas toyohensis ToBE</name>
    <dbReference type="NCBI Taxonomy" id="698762"/>
    <lineage>
        <taxon>Bacteria</taxon>
        <taxon>Bacillati</taxon>
        <taxon>Bacillota</taxon>
        <taxon>Clostridia</taxon>
        <taxon>Neomoorellales</taxon>
        <taxon>Neomoorellaceae</taxon>
        <taxon>Thermanaeromonas</taxon>
    </lineage>
</organism>
<keyword evidence="2" id="KW-1185">Reference proteome</keyword>
<dbReference type="Proteomes" id="UP000192569">
    <property type="component" value="Chromosome I"/>
</dbReference>